<dbReference type="EMBL" id="PSZC01000008">
    <property type="protein sequence ID" value="PPJ37578.1"/>
    <property type="molecule type" value="Genomic_DNA"/>
</dbReference>
<dbReference type="AlphaFoldDB" id="A0A2S6AQT0"/>
<dbReference type="Proteomes" id="UP000239874">
    <property type="component" value="Unassembled WGS sequence"/>
</dbReference>
<gene>
    <name evidence="1" type="ORF">C5E45_12905</name>
</gene>
<evidence type="ECO:0000313" key="2">
    <source>
        <dbReference type="Proteomes" id="UP000239874"/>
    </source>
</evidence>
<reference evidence="1 2" key="1">
    <citation type="submission" date="2018-02" db="EMBL/GenBank/DDBJ databases">
        <title>8 Nocardia nova and 1 Nocardia cyriacigeorgica strain used for evolution to TMP-SMX.</title>
        <authorList>
            <person name="Mehta H."/>
            <person name="Weng J."/>
            <person name="Shamoo Y."/>
        </authorList>
    </citation>
    <scope>NUCLEOTIDE SEQUENCE [LARGE SCALE GENOMIC DNA]</scope>
    <source>
        <strain evidence="1 2">MDA3139</strain>
    </source>
</reference>
<dbReference type="RefSeq" id="WP_104378811.1">
    <property type="nucleotide sequence ID" value="NZ_PSZC01000008.1"/>
</dbReference>
<accession>A0A2S6AQT0</accession>
<name>A0A2S6AQT0_9NOCA</name>
<comment type="caution">
    <text evidence="1">The sequence shown here is derived from an EMBL/GenBank/DDBJ whole genome shotgun (WGS) entry which is preliminary data.</text>
</comment>
<protein>
    <submittedName>
        <fullName evidence="1">Uncharacterized protein</fullName>
    </submittedName>
</protein>
<organism evidence="1 2">
    <name type="scientific">Nocardia nova</name>
    <dbReference type="NCBI Taxonomy" id="37330"/>
    <lineage>
        <taxon>Bacteria</taxon>
        <taxon>Bacillati</taxon>
        <taxon>Actinomycetota</taxon>
        <taxon>Actinomycetes</taxon>
        <taxon>Mycobacteriales</taxon>
        <taxon>Nocardiaceae</taxon>
        <taxon>Nocardia</taxon>
    </lineage>
</organism>
<proteinExistence type="predicted"/>
<sequence length="100" mass="10783">MHPATAVVADIVAAITPLDPLEQEHIEQTLSWLAGTDDIFRREPPVTPPQHLVSYVVVVEVRACVPRGGGQQRVRSHTATNIAATRQVVHPVSGPMPHSA</sequence>
<dbReference type="OrthoDB" id="9764897at2"/>
<evidence type="ECO:0000313" key="1">
    <source>
        <dbReference type="EMBL" id="PPJ37578.1"/>
    </source>
</evidence>